<sequence length="361" mass="40327">MIFGRFWRSRPAAIDPMPEIVGSFTSLGNNCEFGLVQRACGVEPLGLFRFSRTELALLIAALDTDFELFGSPGDLEIYPDGQGRPSCRSRRYGFDYLISDLPADQDAAKFLKRETAKVGFLKRKLLEDLGEDDRIFVRKAAADETDDDARRLLQSLRRHGRSTFVHVRQGNAVTATAAEDGLIRATLPHLAPIEAAYDIDLESWLDLCARIHRLVRKGPADSLAAPKRINLLARSGRRPSTDVVEAGRTEPQVFGAYQEAAQLDPSTIYTYSAWLWVPSDFQGDRIGAAIGHYRLGWRDADLTRRDCWQRVWVSARIPEGFRTLMMGIVVSGPPGSRVWSRDRWLEVGLVPGAAEPPRCTP</sequence>
<dbReference type="Proteomes" id="UP000321258">
    <property type="component" value="Unassembled WGS sequence"/>
</dbReference>
<dbReference type="RefSeq" id="WP_284246694.1">
    <property type="nucleotide sequence ID" value="NZ_BSPJ01000081.1"/>
</dbReference>
<keyword evidence="2" id="KW-1185">Reference proteome</keyword>
<gene>
    <name evidence="1" type="ORF">MHA02_26480</name>
</gene>
<evidence type="ECO:0000313" key="1">
    <source>
        <dbReference type="EMBL" id="GEP00261.1"/>
    </source>
</evidence>
<evidence type="ECO:0000313" key="2">
    <source>
        <dbReference type="Proteomes" id="UP000321258"/>
    </source>
</evidence>
<name>A0A512IRF5_9HYPH</name>
<dbReference type="AlphaFoldDB" id="A0A512IRF5"/>
<comment type="caution">
    <text evidence="1">The sequence shown here is derived from an EMBL/GenBank/DDBJ whole genome shotgun (WGS) entry which is preliminary data.</text>
</comment>
<proteinExistence type="predicted"/>
<reference evidence="1 2" key="1">
    <citation type="submission" date="2019-07" db="EMBL/GenBank/DDBJ databases">
        <title>Whole genome shotgun sequence of Methylobacterium haplocladii NBRC 107714.</title>
        <authorList>
            <person name="Hosoyama A."/>
            <person name="Uohara A."/>
            <person name="Ohji S."/>
            <person name="Ichikawa N."/>
        </authorList>
    </citation>
    <scope>NUCLEOTIDE SEQUENCE [LARGE SCALE GENOMIC DNA]</scope>
    <source>
        <strain evidence="1 2">NBRC 107714</strain>
    </source>
</reference>
<accession>A0A512IRF5</accession>
<protein>
    <submittedName>
        <fullName evidence="1">Uncharacterized protein</fullName>
    </submittedName>
</protein>
<dbReference type="EMBL" id="BJZT01000028">
    <property type="protein sequence ID" value="GEP00261.1"/>
    <property type="molecule type" value="Genomic_DNA"/>
</dbReference>
<organism evidence="1 2">
    <name type="scientific">Methylobacterium haplocladii</name>
    <dbReference type="NCBI Taxonomy" id="1176176"/>
    <lineage>
        <taxon>Bacteria</taxon>
        <taxon>Pseudomonadati</taxon>
        <taxon>Pseudomonadota</taxon>
        <taxon>Alphaproteobacteria</taxon>
        <taxon>Hyphomicrobiales</taxon>
        <taxon>Methylobacteriaceae</taxon>
        <taxon>Methylobacterium</taxon>
    </lineage>
</organism>